<dbReference type="AlphaFoldDB" id="A0A0C2VQE1"/>
<keyword evidence="1" id="KW-1133">Transmembrane helix</keyword>
<reference evidence="3 4" key="1">
    <citation type="submission" date="2015-01" db="EMBL/GenBank/DDBJ databases">
        <title>Jeotgalibacillus campisalis genome sequencing.</title>
        <authorList>
            <person name="Goh K.M."/>
            <person name="Chan K.-G."/>
            <person name="Yaakop A.S."/>
            <person name="Ee R."/>
            <person name="Gan H.M."/>
            <person name="Chan C.S."/>
        </authorList>
    </citation>
    <scope>NUCLEOTIDE SEQUENCE [LARGE SCALE GENOMIC DNA]</scope>
    <source>
        <strain evidence="3 4">SF-57</strain>
    </source>
</reference>
<keyword evidence="3" id="KW-0132">Cell division</keyword>
<protein>
    <submittedName>
        <fullName evidence="3">Cell division protein FtsQ</fullName>
    </submittedName>
</protein>
<dbReference type="Proteomes" id="UP000031972">
    <property type="component" value="Unassembled WGS sequence"/>
</dbReference>
<organism evidence="3 4">
    <name type="scientific">Jeotgalibacillus campisalis</name>
    <dbReference type="NCBI Taxonomy" id="220754"/>
    <lineage>
        <taxon>Bacteria</taxon>
        <taxon>Bacillati</taxon>
        <taxon>Bacillota</taxon>
        <taxon>Bacilli</taxon>
        <taxon>Bacillales</taxon>
        <taxon>Caryophanaceae</taxon>
        <taxon>Jeotgalibacillus</taxon>
    </lineage>
</organism>
<keyword evidence="1" id="KW-0472">Membrane</keyword>
<evidence type="ECO:0000256" key="1">
    <source>
        <dbReference type="SAM" id="Phobius"/>
    </source>
</evidence>
<evidence type="ECO:0000259" key="2">
    <source>
        <dbReference type="Pfam" id="PF26509"/>
    </source>
</evidence>
<dbReference type="Pfam" id="PF26509">
    <property type="entry name" value="DUF8171"/>
    <property type="match status" value="1"/>
</dbReference>
<dbReference type="InterPro" id="IPR058484">
    <property type="entry name" value="DUF8171"/>
</dbReference>
<dbReference type="PATRIC" id="fig|220754.4.peg.1023"/>
<dbReference type="GO" id="GO:0051301">
    <property type="term" value="P:cell division"/>
    <property type="evidence" value="ECO:0007669"/>
    <property type="project" value="UniProtKB-KW"/>
</dbReference>
<proteinExistence type="predicted"/>
<feature type="domain" description="DUF8171" evidence="2">
    <location>
        <begin position="1"/>
        <end position="58"/>
    </location>
</feature>
<name>A0A0C2VQE1_9BACL</name>
<evidence type="ECO:0000313" key="4">
    <source>
        <dbReference type="Proteomes" id="UP000031972"/>
    </source>
</evidence>
<keyword evidence="4" id="KW-1185">Reference proteome</keyword>
<accession>A0A0C2VQE1</accession>
<comment type="caution">
    <text evidence="3">The sequence shown here is derived from an EMBL/GenBank/DDBJ whole genome shotgun (WGS) entry which is preliminary data.</text>
</comment>
<gene>
    <name evidence="3" type="ORF">KR50_10030</name>
</gene>
<feature type="transmembrane region" description="Helical" evidence="1">
    <location>
        <begin position="34"/>
        <end position="53"/>
    </location>
</feature>
<keyword evidence="1" id="KW-0812">Transmembrane</keyword>
<sequence>MIFILAMSLFGLANLFTGLLPGLTFGPVELSVSYFAFIPLTLCVLFNPLYAALGASVGM</sequence>
<evidence type="ECO:0000313" key="3">
    <source>
        <dbReference type="EMBL" id="KIL51122.1"/>
    </source>
</evidence>
<keyword evidence="3" id="KW-0131">Cell cycle</keyword>
<dbReference type="EMBL" id="JXRR01000008">
    <property type="protein sequence ID" value="KIL51122.1"/>
    <property type="molecule type" value="Genomic_DNA"/>
</dbReference>